<dbReference type="InterPro" id="IPR046576">
    <property type="entry name" value="DUF6636"/>
</dbReference>
<dbReference type="Pfam" id="PF20341">
    <property type="entry name" value="DUF6636"/>
    <property type="match status" value="1"/>
</dbReference>
<organism evidence="2 3">
    <name type="scientific">Falsigemmobacter intermedius</name>
    <dbReference type="NCBI Taxonomy" id="1553448"/>
    <lineage>
        <taxon>Bacteria</taxon>
        <taxon>Pseudomonadati</taxon>
        <taxon>Pseudomonadota</taxon>
        <taxon>Alphaproteobacteria</taxon>
        <taxon>Rhodobacterales</taxon>
        <taxon>Paracoccaceae</taxon>
        <taxon>Falsigemmobacter</taxon>
    </lineage>
</organism>
<reference evidence="2 3" key="1">
    <citation type="journal article" date="2015" name="Int. J. Syst. Evol. Microbiol.">
        <title>Gemmobacter intermedius sp. nov., isolated from a white stork (Ciconia ciconia).</title>
        <authorList>
            <person name="Kampfer P."/>
            <person name="Jerzak L."/>
            <person name="Wilharm G."/>
            <person name="Golke J."/>
            <person name="Busse H.J."/>
            <person name="Glaeser S.P."/>
        </authorList>
    </citation>
    <scope>NUCLEOTIDE SEQUENCE [LARGE SCALE GENOMIC DNA]</scope>
    <source>
        <strain evidence="2 3">119/4</strain>
    </source>
</reference>
<dbReference type="RefSeq" id="WP_128487274.1">
    <property type="nucleotide sequence ID" value="NZ_JBHLXB010000088.1"/>
</dbReference>
<comment type="caution">
    <text evidence="2">The sequence shown here is derived from an EMBL/GenBank/DDBJ whole genome shotgun (WGS) entry which is preliminary data.</text>
</comment>
<feature type="signal peptide" evidence="1">
    <location>
        <begin position="1"/>
        <end position="22"/>
    </location>
</feature>
<dbReference type="OrthoDB" id="495539at2"/>
<evidence type="ECO:0000313" key="3">
    <source>
        <dbReference type="Proteomes" id="UP000287168"/>
    </source>
</evidence>
<name>A0A444MDY6_9RHOB</name>
<dbReference type="Proteomes" id="UP000287168">
    <property type="component" value="Unassembled WGS sequence"/>
</dbReference>
<protein>
    <submittedName>
        <fullName evidence="2">Uncharacterized protein</fullName>
    </submittedName>
</protein>
<evidence type="ECO:0000313" key="2">
    <source>
        <dbReference type="EMBL" id="RWY43010.1"/>
    </source>
</evidence>
<sequence>MRFLSASLVPITLGFLAGPLFAGSGEHNFQAPSGNIHCVMQEYEEPQNVRCDIIEGTLTHRRRPKDCDLDYGQAFYVDARGRGEVACHGDTIVNRRARVLNYGESINLGGVWCTSERSGMTCRNSAGHGFSLSRAKQHVF</sequence>
<evidence type="ECO:0000256" key="1">
    <source>
        <dbReference type="SAM" id="SignalP"/>
    </source>
</evidence>
<keyword evidence="1" id="KW-0732">Signal</keyword>
<dbReference type="EMBL" id="SBLC01000006">
    <property type="protein sequence ID" value="RWY43010.1"/>
    <property type="molecule type" value="Genomic_DNA"/>
</dbReference>
<gene>
    <name evidence="2" type="ORF">EP867_05890</name>
</gene>
<accession>A0A444MDY6</accession>
<feature type="chain" id="PRO_5019290627" evidence="1">
    <location>
        <begin position="23"/>
        <end position="140"/>
    </location>
</feature>
<dbReference type="AlphaFoldDB" id="A0A444MDY6"/>
<proteinExistence type="predicted"/>
<keyword evidence="3" id="KW-1185">Reference proteome</keyword>